<dbReference type="InterPro" id="IPR036026">
    <property type="entry name" value="Seven-hairpin_glycosidases"/>
</dbReference>
<dbReference type="EnsemblMetazoa" id="XM_030972652">
    <property type="protein sequence ID" value="XP_030828512"/>
    <property type="gene ID" value="LOC582545"/>
</dbReference>
<comment type="function">
    <text evidence="9">Extracts misfolded glycoproteins, but not glycoproteins undergoing productive folding, from the calnexin cycle. It is directly involved in endoplasmic reticulum-associated degradation (ERAD) and targets misfolded glycoproteins for degradation in an N-glycan-independent manner, probably by forming a complex with SEL1L. It has low mannosidase activity, catalyzing mannose trimming from Man8GlcNAc2 to Man7GlcNAc2.</text>
</comment>
<keyword evidence="6 13" id="KW-1133">Transmembrane helix</keyword>
<feature type="active site" description="Proton donor" evidence="10">
    <location>
        <position position="163"/>
    </location>
</feature>
<dbReference type="KEGG" id="spu:582545"/>
<dbReference type="Proteomes" id="UP000007110">
    <property type="component" value="Unassembled WGS sequence"/>
</dbReference>
<feature type="transmembrane region" description="Helical" evidence="13">
    <location>
        <begin position="6"/>
        <end position="27"/>
    </location>
</feature>
<dbReference type="InParanoid" id="A0A7M7SSN4"/>
<evidence type="ECO:0000256" key="6">
    <source>
        <dbReference type="ARBA" id="ARBA00022989"/>
    </source>
</evidence>
<accession>A0A7M7SSN4</accession>
<comment type="similarity">
    <text evidence="2 12">Belongs to the glycosyl hydrolase 47 family.</text>
</comment>
<comment type="subcellular location">
    <subcellularLocation>
        <location evidence="1">Endoplasmic reticulum membrane</location>
        <topology evidence="1">Single-pass type II membrane protein</topology>
    </subcellularLocation>
</comment>
<dbReference type="PRINTS" id="PR00747">
    <property type="entry name" value="GLYHDRLASE47"/>
</dbReference>
<dbReference type="InterPro" id="IPR044674">
    <property type="entry name" value="EDEM1/2/3"/>
</dbReference>
<evidence type="ECO:0000256" key="10">
    <source>
        <dbReference type="PIRSR" id="PIRSR601382-1"/>
    </source>
</evidence>
<keyword evidence="8" id="KW-0325">Glycoprotein</keyword>
<dbReference type="OrthoDB" id="8118055at2759"/>
<dbReference type="AlphaFoldDB" id="A0A7M7SSN4"/>
<dbReference type="GO" id="GO:0005789">
    <property type="term" value="C:endoplasmic reticulum membrane"/>
    <property type="evidence" value="ECO:0007669"/>
    <property type="project" value="UniProtKB-SubCell"/>
</dbReference>
<keyword evidence="5" id="KW-0735">Signal-anchor</keyword>
<evidence type="ECO:0000256" key="9">
    <source>
        <dbReference type="ARBA" id="ARBA00060207"/>
    </source>
</evidence>
<keyword evidence="15" id="KW-1185">Reference proteome</keyword>
<feature type="active site" evidence="10">
    <location>
        <position position="431"/>
    </location>
</feature>
<keyword evidence="12" id="KW-0378">Hydrolase</keyword>
<feature type="active site" evidence="10">
    <location>
        <position position="308"/>
    </location>
</feature>
<feature type="binding site" evidence="11">
    <location>
        <position position="517"/>
    </location>
    <ligand>
        <name>Ca(2+)</name>
        <dbReference type="ChEBI" id="CHEBI:29108"/>
    </ligand>
</feature>
<dbReference type="SUPFAM" id="SSF48225">
    <property type="entry name" value="Seven-hairpin glycosidases"/>
    <property type="match status" value="1"/>
</dbReference>
<evidence type="ECO:0000256" key="11">
    <source>
        <dbReference type="PIRSR" id="PIRSR601382-2"/>
    </source>
</evidence>
<dbReference type="CTD" id="9695"/>
<feature type="active site" description="Proton donor" evidence="10">
    <location>
        <position position="412"/>
    </location>
</feature>
<evidence type="ECO:0000256" key="7">
    <source>
        <dbReference type="ARBA" id="ARBA00023136"/>
    </source>
</evidence>
<comment type="cofactor">
    <cofactor evidence="11">
        <name>Ca(2+)</name>
        <dbReference type="ChEBI" id="CHEBI:29108"/>
    </cofactor>
</comment>
<name>A0A7M7SSN4_STRPU</name>
<dbReference type="InterPro" id="IPR001382">
    <property type="entry name" value="Glyco_hydro_47"/>
</dbReference>
<evidence type="ECO:0000256" key="5">
    <source>
        <dbReference type="ARBA" id="ARBA00022968"/>
    </source>
</evidence>
<dbReference type="PANTHER" id="PTHR45679:SF5">
    <property type="entry name" value="ER DEGRADATION-ENHANCING ALPHA-MANNOSIDASE-LIKE PROTEIN 1"/>
    <property type="match status" value="1"/>
</dbReference>
<evidence type="ECO:0000256" key="2">
    <source>
        <dbReference type="ARBA" id="ARBA00007658"/>
    </source>
</evidence>
<evidence type="ECO:0000256" key="3">
    <source>
        <dbReference type="ARBA" id="ARBA00022692"/>
    </source>
</evidence>
<keyword evidence="7 13" id="KW-0472">Membrane</keyword>
<dbReference type="GO" id="GO:0044322">
    <property type="term" value="C:endoplasmic reticulum quality control compartment"/>
    <property type="evidence" value="ECO:0007669"/>
    <property type="project" value="GOC"/>
</dbReference>
<dbReference type="GO" id="GO:0005975">
    <property type="term" value="P:carbohydrate metabolic process"/>
    <property type="evidence" value="ECO:0007669"/>
    <property type="project" value="InterPro"/>
</dbReference>
<dbReference type="Gene3D" id="1.50.10.10">
    <property type="match status" value="1"/>
</dbReference>
<reference evidence="15" key="1">
    <citation type="submission" date="2015-02" db="EMBL/GenBank/DDBJ databases">
        <title>Genome sequencing for Strongylocentrotus purpuratus.</title>
        <authorList>
            <person name="Murali S."/>
            <person name="Liu Y."/>
            <person name="Vee V."/>
            <person name="English A."/>
            <person name="Wang M."/>
            <person name="Skinner E."/>
            <person name="Han Y."/>
            <person name="Muzny D.M."/>
            <person name="Worley K.C."/>
            <person name="Gibbs R.A."/>
        </authorList>
    </citation>
    <scope>NUCLEOTIDE SEQUENCE</scope>
</reference>
<keyword evidence="3 13" id="KW-0812">Transmembrane</keyword>
<organism evidence="14 15">
    <name type="scientific">Strongylocentrotus purpuratus</name>
    <name type="common">Purple sea urchin</name>
    <dbReference type="NCBI Taxonomy" id="7668"/>
    <lineage>
        <taxon>Eukaryota</taxon>
        <taxon>Metazoa</taxon>
        <taxon>Echinodermata</taxon>
        <taxon>Eleutherozoa</taxon>
        <taxon>Echinozoa</taxon>
        <taxon>Echinoidea</taxon>
        <taxon>Euechinoidea</taxon>
        <taxon>Echinacea</taxon>
        <taxon>Camarodonta</taxon>
        <taxon>Echinidea</taxon>
        <taxon>Strongylocentrotidae</taxon>
        <taxon>Strongylocentrotus</taxon>
    </lineage>
</organism>
<dbReference type="FunFam" id="1.50.10.10:FF:000016">
    <property type="entry name" value="alpha-1,2-Mannosidase"/>
    <property type="match status" value="1"/>
</dbReference>
<dbReference type="EC" id="3.2.1.-" evidence="12"/>
<evidence type="ECO:0000256" key="13">
    <source>
        <dbReference type="SAM" id="Phobius"/>
    </source>
</evidence>
<dbReference type="RefSeq" id="XP_030828512.1">
    <property type="nucleotide sequence ID" value="XM_030972652.1"/>
</dbReference>
<evidence type="ECO:0000256" key="1">
    <source>
        <dbReference type="ARBA" id="ARBA00004648"/>
    </source>
</evidence>
<dbReference type="InterPro" id="IPR012341">
    <property type="entry name" value="6hp_glycosidase-like_sf"/>
</dbReference>
<keyword evidence="11" id="KW-0106">Calcium</keyword>
<dbReference type="GO" id="GO:1904380">
    <property type="term" value="P:endoplasmic reticulum mannose trimming"/>
    <property type="evidence" value="ECO:0007669"/>
    <property type="project" value="InterPro"/>
</dbReference>
<evidence type="ECO:0000256" key="4">
    <source>
        <dbReference type="ARBA" id="ARBA00022824"/>
    </source>
</evidence>
<keyword evidence="11" id="KW-0479">Metal-binding</keyword>
<evidence type="ECO:0000256" key="8">
    <source>
        <dbReference type="ARBA" id="ARBA00023180"/>
    </source>
</evidence>
<dbReference type="OMA" id="EEFWRMF"/>
<evidence type="ECO:0000313" key="14">
    <source>
        <dbReference type="EnsemblMetazoa" id="XP_030828512"/>
    </source>
</evidence>
<evidence type="ECO:0000256" key="12">
    <source>
        <dbReference type="RuleBase" id="RU361193"/>
    </source>
</evidence>
<dbReference type="GO" id="GO:0005509">
    <property type="term" value="F:calcium ion binding"/>
    <property type="evidence" value="ECO:0007669"/>
    <property type="project" value="InterPro"/>
</dbReference>
<keyword evidence="4" id="KW-0256">Endoplasmic reticulum</keyword>
<protein>
    <recommendedName>
        <fullName evidence="12">alpha-1,2-Mannosidase</fullName>
        <ecNumber evidence="12">3.2.1.-</ecNumber>
    </recommendedName>
</protein>
<dbReference type="PANTHER" id="PTHR45679">
    <property type="entry name" value="ER DEGRADATION-ENHANCING ALPHA-MANNOSIDASE-LIKE PROTEIN 2"/>
    <property type="match status" value="1"/>
</dbReference>
<sequence length="582" mass="66164">MVQYNVVMTFFSLVSFLGWLFYILVVFSSQGQSYVSSWFSNSLFVRKRMSIWHDHKYYHFPESERLRRIEDVKRMFQFGYDNYMKYAFPLDELDPIHCTGRGPDRDNPGNLNINDVLGDFSLTLIDSLDTLAIIGNASEFQKAVQLVSETVSFEKNSTVQVFESTIRIIGGLLSAHLLILDPLKPLGDLAPPDYDNKLLHLAHDLATRLLPAFENSPTGLPHPRVNLCTGVPEGGIQEACTAGAGSLLLEFGLLSTLVEDPVFESLARKAVTSLLDKRSNHTGLLGNVMNIQTGQWVGVQSGLGAGQDSFYEYLLKSFIMFGDQEYLQAFNEVYGSVKKYMRKGRKHCRSGVGDSPLYVNVNMNTGNLMNNWVDALQAAFPGIQVLAGDLDEAICSHAYYYAIWRKFSALPERFDWSRKNANILFYPLRPELIESTYLLYQATGHPFYLFVGSDIMDSIETYTKAKCGYATLHNVITKTKEDRMESFFLSETCKYLYLLFDKDNYINRAASKYIFNTEGHVLPIKSQYRSRDWWQYNSDTCLFNRSCDKGKEQNNTECIGVSKHSLPLDISYLDQIDHMVGL</sequence>
<dbReference type="FunCoup" id="A0A7M7SSN4">
    <property type="interactions" value="1024"/>
</dbReference>
<dbReference type="GO" id="GO:0004571">
    <property type="term" value="F:mannosyl-oligosaccharide 1,2-alpha-mannosidase activity"/>
    <property type="evidence" value="ECO:0007669"/>
    <property type="project" value="InterPro"/>
</dbReference>
<keyword evidence="12" id="KW-0326">Glycosidase</keyword>
<proteinExistence type="inferred from homology"/>
<reference evidence="14" key="2">
    <citation type="submission" date="2021-01" db="UniProtKB">
        <authorList>
            <consortium name="EnsemblMetazoa"/>
        </authorList>
    </citation>
    <scope>IDENTIFICATION</scope>
</reference>
<dbReference type="GeneID" id="582545"/>
<dbReference type="Pfam" id="PF01532">
    <property type="entry name" value="Glyco_hydro_47"/>
    <property type="match status" value="1"/>
</dbReference>
<evidence type="ECO:0000313" key="15">
    <source>
        <dbReference type="Proteomes" id="UP000007110"/>
    </source>
</evidence>